<evidence type="ECO:0000256" key="2">
    <source>
        <dbReference type="ARBA" id="ARBA00010489"/>
    </source>
</evidence>
<evidence type="ECO:0000256" key="1">
    <source>
        <dbReference type="ARBA" id="ARBA00004123"/>
    </source>
</evidence>
<organism evidence="12">
    <name type="scientific">Entomoneis paludosa</name>
    <dbReference type="NCBI Taxonomy" id="265537"/>
    <lineage>
        <taxon>Eukaryota</taxon>
        <taxon>Sar</taxon>
        <taxon>Stramenopiles</taxon>
        <taxon>Ochrophyta</taxon>
        <taxon>Bacillariophyta</taxon>
        <taxon>Bacillariophyceae</taxon>
        <taxon>Bacillariophycidae</taxon>
        <taxon>Entomoneidaceae</taxon>
        <taxon>Entomoneis</taxon>
    </lineage>
</organism>
<evidence type="ECO:0000313" key="12">
    <source>
        <dbReference type="EMBL" id="CAD9953882.1"/>
    </source>
</evidence>
<dbReference type="GO" id="GO:0006364">
    <property type="term" value="P:rRNA processing"/>
    <property type="evidence" value="ECO:0007669"/>
    <property type="project" value="UniProtKB-KW"/>
</dbReference>
<sequence>MAISHPEETQTLTCINTDMQPQQTEAQVSKKRSRNNKNQHVDNNSGELSDSSSASSTARAPETKQRRRRRQRGRGGAKKASNNKATTSKEPELSVEEQEQYVAMDCEMVGVGMGGHKSVLARVTIVDWNGDIVLDQYVKPTETITDYRTFVSGITEEDLEDAQDITVCRTKVLQVLQDKILVGHHLKNDLKAVGVSHPWYDTRDTAKWEPFMKIRFDDGILWPRKLKELCQEKLKREIQVMGQAHSPIEDAIAALDLYKLVRNKWEKAMAYKVKKTREIMEQQVSAQ</sequence>
<feature type="compositionally biased region" description="Low complexity" evidence="10">
    <location>
        <begin position="45"/>
        <end position="56"/>
    </location>
</feature>
<evidence type="ECO:0000259" key="11">
    <source>
        <dbReference type="SMART" id="SM00479"/>
    </source>
</evidence>
<comment type="subcellular location">
    <subcellularLocation>
        <location evidence="1">Nucleus</location>
    </subcellularLocation>
</comment>
<dbReference type="GO" id="GO:0005634">
    <property type="term" value="C:nucleus"/>
    <property type="evidence" value="ECO:0007669"/>
    <property type="project" value="UniProtKB-SubCell"/>
</dbReference>
<reference evidence="12" key="1">
    <citation type="submission" date="2021-01" db="EMBL/GenBank/DDBJ databases">
        <authorList>
            <person name="Corre E."/>
            <person name="Pelletier E."/>
            <person name="Niang G."/>
            <person name="Scheremetjew M."/>
            <person name="Finn R."/>
            <person name="Kale V."/>
            <person name="Holt S."/>
            <person name="Cochrane G."/>
            <person name="Meng A."/>
            <person name="Brown T."/>
            <person name="Cohen L."/>
        </authorList>
    </citation>
    <scope>NUCLEOTIDE SEQUENCE</scope>
    <source>
        <strain evidence="12">CCMP125</strain>
    </source>
</reference>
<comment type="similarity">
    <text evidence="2">Belongs to the REXO4 family.</text>
</comment>
<dbReference type="InterPro" id="IPR037431">
    <property type="entry name" value="REX4_DEDDh_dom"/>
</dbReference>
<accession>A0A7S2Y5Y4</accession>
<gene>
    <name evidence="12" type="ORF">APAL1065_LOCUS6614</name>
</gene>
<dbReference type="AlphaFoldDB" id="A0A7S2Y5Y4"/>
<dbReference type="InterPro" id="IPR036397">
    <property type="entry name" value="RNaseH_sf"/>
</dbReference>
<dbReference type="FunFam" id="3.30.420.10:FF:000007">
    <property type="entry name" value="Interferon-stimulated exonuclease gene 20"/>
    <property type="match status" value="1"/>
</dbReference>
<dbReference type="SMART" id="SM00479">
    <property type="entry name" value="EXOIII"/>
    <property type="match status" value="1"/>
</dbReference>
<evidence type="ECO:0000256" key="6">
    <source>
        <dbReference type="ARBA" id="ARBA00022801"/>
    </source>
</evidence>
<dbReference type="GO" id="GO:0008408">
    <property type="term" value="F:3'-5' exonuclease activity"/>
    <property type="evidence" value="ECO:0007669"/>
    <property type="project" value="InterPro"/>
</dbReference>
<keyword evidence="8" id="KW-0539">Nucleus</keyword>
<dbReference type="InterPro" id="IPR012337">
    <property type="entry name" value="RNaseH-like_sf"/>
</dbReference>
<dbReference type="Pfam" id="PF00929">
    <property type="entry name" value="RNase_T"/>
    <property type="match status" value="1"/>
</dbReference>
<dbReference type="CDD" id="cd06144">
    <property type="entry name" value="REX4_like"/>
    <property type="match status" value="1"/>
</dbReference>
<proteinExistence type="inferred from homology"/>
<dbReference type="EMBL" id="HBHT01009890">
    <property type="protein sequence ID" value="CAD9953882.1"/>
    <property type="molecule type" value="Transcribed_RNA"/>
</dbReference>
<keyword evidence="4" id="KW-0698">rRNA processing</keyword>
<evidence type="ECO:0000256" key="8">
    <source>
        <dbReference type="ARBA" id="ARBA00023242"/>
    </source>
</evidence>
<dbReference type="PANTHER" id="PTHR12801:SF45">
    <property type="entry name" value="RNA EXONUCLEASE 4"/>
    <property type="match status" value="1"/>
</dbReference>
<evidence type="ECO:0000256" key="5">
    <source>
        <dbReference type="ARBA" id="ARBA00022722"/>
    </source>
</evidence>
<dbReference type="InterPro" id="IPR013520">
    <property type="entry name" value="Ribonucl_H"/>
</dbReference>
<dbReference type="PANTHER" id="PTHR12801">
    <property type="entry name" value="RNA EXONUCLEASE REXO1 / RECO3 FAMILY MEMBER-RELATED"/>
    <property type="match status" value="1"/>
</dbReference>
<evidence type="ECO:0000256" key="10">
    <source>
        <dbReference type="SAM" id="MobiDB-lite"/>
    </source>
</evidence>
<evidence type="ECO:0000256" key="9">
    <source>
        <dbReference type="ARBA" id="ARBA00025599"/>
    </source>
</evidence>
<keyword evidence="6" id="KW-0378">Hydrolase</keyword>
<dbReference type="SUPFAM" id="SSF53098">
    <property type="entry name" value="Ribonuclease H-like"/>
    <property type="match status" value="1"/>
</dbReference>
<feature type="region of interest" description="Disordered" evidence="10">
    <location>
        <begin position="1"/>
        <end position="96"/>
    </location>
</feature>
<evidence type="ECO:0000256" key="3">
    <source>
        <dbReference type="ARBA" id="ARBA00016937"/>
    </source>
</evidence>
<dbReference type="InterPro" id="IPR047021">
    <property type="entry name" value="REXO1/3/4-like"/>
</dbReference>
<feature type="compositionally biased region" description="Polar residues" evidence="10">
    <location>
        <begin position="9"/>
        <end position="27"/>
    </location>
</feature>
<keyword evidence="7" id="KW-0269">Exonuclease</keyword>
<name>A0A7S2Y5Y4_9STRA</name>
<feature type="compositionally biased region" description="Basic residues" evidence="10">
    <location>
        <begin position="65"/>
        <end position="77"/>
    </location>
</feature>
<keyword evidence="5" id="KW-0540">Nuclease</keyword>
<evidence type="ECO:0000256" key="4">
    <source>
        <dbReference type="ARBA" id="ARBA00022552"/>
    </source>
</evidence>
<dbReference type="GO" id="GO:0003676">
    <property type="term" value="F:nucleic acid binding"/>
    <property type="evidence" value="ECO:0007669"/>
    <property type="project" value="InterPro"/>
</dbReference>
<comment type="function">
    <text evidence="9">Exoribonuclease involved in ribosome biosynthesis. Involved in the processing of ITS1, the internal transcribed spacer localized between the 18S and 5.8S rRNAs.</text>
</comment>
<evidence type="ECO:0000256" key="7">
    <source>
        <dbReference type="ARBA" id="ARBA00022839"/>
    </source>
</evidence>
<dbReference type="Gene3D" id="3.30.420.10">
    <property type="entry name" value="Ribonuclease H-like superfamily/Ribonuclease H"/>
    <property type="match status" value="1"/>
</dbReference>
<protein>
    <recommendedName>
        <fullName evidence="3">RNA exonuclease 4</fullName>
    </recommendedName>
</protein>
<feature type="domain" description="Exonuclease" evidence="11">
    <location>
        <begin position="100"/>
        <end position="267"/>
    </location>
</feature>